<evidence type="ECO:0000256" key="2">
    <source>
        <dbReference type="ARBA" id="ARBA00023002"/>
    </source>
</evidence>
<accession>A0ABW9YMH3</accession>
<dbReference type="Pfam" id="PF13561">
    <property type="entry name" value="adh_short_C2"/>
    <property type="match status" value="1"/>
</dbReference>
<evidence type="ECO:0000256" key="1">
    <source>
        <dbReference type="ARBA" id="ARBA00006484"/>
    </source>
</evidence>
<gene>
    <name evidence="3" type="ORF">EIZ48_17065</name>
</gene>
<evidence type="ECO:0000313" key="4">
    <source>
        <dbReference type="Proteomes" id="UP000738517"/>
    </source>
</evidence>
<dbReference type="InterPro" id="IPR051122">
    <property type="entry name" value="SDR_DHRS6-like"/>
</dbReference>
<evidence type="ECO:0000313" key="3">
    <source>
        <dbReference type="EMBL" id="NBI54259.1"/>
    </source>
</evidence>
<dbReference type="InterPro" id="IPR036291">
    <property type="entry name" value="NAD(P)-bd_dom_sf"/>
</dbReference>
<sequence length="202" mass="21826">MKIAVFGASGKIGNKVVDQLTPKHEVVRIGSRSGDFVTDYTNTEAVQSVFEELGELDAVVVVVGGDSKFKPYHELSDEDFRFGAERKLVAQFRIVRIAENYLKPNGSITLTSGFLSHYPNGYSIATGPFNAAIDAFVQHTAPLLERGLRLNVVSPAPVVEPERTGRGLVSAEQVASFYIDAIEGNSTGKVFRAWGGLPVPGQ</sequence>
<dbReference type="NCBIfam" id="NF005754">
    <property type="entry name" value="PRK07578.1"/>
    <property type="match status" value="1"/>
</dbReference>
<reference evidence="3 4" key="1">
    <citation type="journal article" date="2017" name="Int. J. Syst. Evol. Microbiol.">
        <title>Photobacterium alginatilyticum sp. nov., a marine bacterium isolated from bottom seawater.</title>
        <authorList>
            <person name="Wang X."/>
            <person name="Wang Y."/>
            <person name="Yang X."/>
            <person name="Sun H."/>
            <person name="Li B."/>
            <person name="Zhang X.H."/>
        </authorList>
    </citation>
    <scope>NUCLEOTIDE SEQUENCE [LARGE SCALE GENOMIC DNA]</scope>
    <source>
        <strain evidence="3 4">P03D4</strain>
    </source>
</reference>
<comment type="similarity">
    <text evidence="1">Belongs to the short-chain dehydrogenases/reductases (SDR) family.</text>
</comment>
<name>A0ABW9YMH3_9GAMM</name>
<dbReference type="RefSeq" id="WP_160653921.1">
    <property type="nucleotide sequence ID" value="NZ_RSEJ01000018.1"/>
</dbReference>
<dbReference type="SUPFAM" id="SSF51735">
    <property type="entry name" value="NAD(P)-binding Rossmann-fold domains"/>
    <property type="match status" value="1"/>
</dbReference>
<dbReference type="Proteomes" id="UP000738517">
    <property type="component" value="Unassembled WGS sequence"/>
</dbReference>
<keyword evidence="2" id="KW-0560">Oxidoreductase</keyword>
<dbReference type="EMBL" id="RSEJ01000018">
    <property type="protein sequence ID" value="NBI54259.1"/>
    <property type="molecule type" value="Genomic_DNA"/>
</dbReference>
<protein>
    <submittedName>
        <fullName evidence="3">Short chain dehydrogenase</fullName>
    </submittedName>
</protein>
<organism evidence="3 4">
    <name type="scientific">Photobacterium alginatilyticum</name>
    <dbReference type="NCBI Taxonomy" id="1775171"/>
    <lineage>
        <taxon>Bacteria</taxon>
        <taxon>Pseudomonadati</taxon>
        <taxon>Pseudomonadota</taxon>
        <taxon>Gammaproteobacteria</taxon>
        <taxon>Vibrionales</taxon>
        <taxon>Vibrionaceae</taxon>
        <taxon>Photobacterium</taxon>
    </lineage>
</organism>
<dbReference type="PANTHER" id="PTHR43477">
    <property type="entry name" value="DIHYDROANTICAPSIN 7-DEHYDROGENASE"/>
    <property type="match status" value="1"/>
</dbReference>
<dbReference type="Gene3D" id="3.40.50.720">
    <property type="entry name" value="NAD(P)-binding Rossmann-like Domain"/>
    <property type="match status" value="1"/>
</dbReference>
<comment type="caution">
    <text evidence="3">The sequence shown here is derived from an EMBL/GenBank/DDBJ whole genome shotgun (WGS) entry which is preliminary data.</text>
</comment>
<dbReference type="InterPro" id="IPR002347">
    <property type="entry name" value="SDR_fam"/>
</dbReference>
<keyword evidence="4" id="KW-1185">Reference proteome</keyword>
<proteinExistence type="inferred from homology"/>
<dbReference type="PANTHER" id="PTHR43477:SF1">
    <property type="entry name" value="DIHYDROANTICAPSIN 7-DEHYDROGENASE"/>
    <property type="match status" value="1"/>
</dbReference>